<feature type="domain" description="Thioredoxin" evidence="6">
    <location>
        <begin position="50"/>
        <end position="166"/>
    </location>
</feature>
<evidence type="ECO:0000256" key="3">
    <source>
        <dbReference type="ARBA" id="ARBA00022982"/>
    </source>
</evidence>
<evidence type="ECO:0000256" key="1">
    <source>
        <dbReference type="ARBA" id="ARBA00008987"/>
    </source>
</evidence>
<dbReference type="SUPFAM" id="SSF52833">
    <property type="entry name" value="Thioredoxin-like"/>
    <property type="match status" value="1"/>
</dbReference>
<dbReference type="EMBL" id="JF499394">
    <property type="protein sequence ID" value="AET44429.1"/>
    <property type="molecule type" value="mRNA"/>
</dbReference>
<dbReference type="InterPro" id="IPR036249">
    <property type="entry name" value="Thioredoxin-like_sf"/>
</dbReference>
<dbReference type="GO" id="GO:0005739">
    <property type="term" value="C:mitochondrion"/>
    <property type="evidence" value="ECO:0007669"/>
    <property type="project" value="TreeGrafter"/>
</dbReference>
<sequence>MASRAILRRVVQLSRRLQLQRSINQRTMMTLSYLGKKNVGPEQSYSQLKTFCTKPAGDGMVINIQGEDDFKERVINSPLPVVVDFHASWCGPCKLLGPRLESLVGSKKGKVVLAKLDVDDHEEICIKYQINSVPTVIGFKNQQRQEKFIGLQDDDVIETFLDKLIG</sequence>
<protein>
    <submittedName>
        <fullName evidence="7">Thioredoxin 2</fullName>
    </submittedName>
</protein>
<dbReference type="PRINTS" id="PR00421">
    <property type="entry name" value="THIOREDOXIN"/>
</dbReference>
<reference evidence="7" key="1">
    <citation type="journal article" date="2012" name="Fish Shellfish Immunol.">
        <title>Mitochondrial thioredoxin-2 from Manila clam (Ruditapes philippinarum) is a potent antioxidant enzyme involved in antibacterial response.</title>
        <authorList>
            <person name="Umasuthan N."/>
            <person name="Saranya Revathy K."/>
            <person name="Lee Y."/>
            <person name="Whang I."/>
            <person name="Lee J."/>
        </authorList>
    </citation>
    <scope>NUCLEOTIDE SEQUENCE</scope>
</reference>
<dbReference type="AlphaFoldDB" id="G8E098"/>
<dbReference type="GO" id="GO:0015035">
    <property type="term" value="F:protein-disulfide reductase activity"/>
    <property type="evidence" value="ECO:0007669"/>
    <property type="project" value="InterPro"/>
</dbReference>
<dbReference type="InterPro" id="IPR017937">
    <property type="entry name" value="Thioredoxin_CS"/>
</dbReference>
<dbReference type="Gene3D" id="3.40.30.10">
    <property type="entry name" value="Glutaredoxin"/>
    <property type="match status" value="1"/>
</dbReference>
<dbReference type="InterPro" id="IPR005746">
    <property type="entry name" value="Thioredoxin"/>
</dbReference>
<evidence type="ECO:0000313" key="7">
    <source>
        <dbReference type="EMBL" id="AET44429.1"/>
    </source>
</evidence>
<dbReference type="PANTHER" id="PTHR43601">
    <property type="entry name" value="THIOREDOXIN, MITOCHONDRIAL"/>
    <property type="match status" value="1"/>
</dbReference>
<dbReference type="Pfam" id="PF00085">
    <property type="entry name" value="Thioredoxin"/>
    <property type="match status" value="1"/>
</dbReference>
<dbReference type="CDD" id="cd02947">
    <property type="entry name" value="TRX_family"/>
    <property type="match status" value="1"/>
</dbReference>
<dbReference type="NCBIfam" id="TIGR01068">
    <property type="entry name" value="thioredoxin"/>
    <property type="match status" value="1"/>
</dbReference>
<accession>G8E098</accession>
<dbReference type="InterPro" id="IPR013766">
    <property type="entry name" value="Thioredoxin_domain"/>
</dbReference>
<dbReference type="PANTHER" id="PTHR43601:SF3">
    <property type="entry name" value="THIOREDOXIN, MITOCHONDRIAL"/>
    <property type="match status" value="1"/>
</dbReference>
<comment type="similarity">
    <text evidence="1">Belongs to the thioredoxin family.</text>
</comment>
<keyword evidence="3" id="KW-0249">Electron transport</keyword>
<dbReference type="GO" id="GO:0045454">
    <property type="term" value="P:cell redox homeostasis"/>
    <property type="evidence" value="ECO:0007669"/>
    <property type="project" value="TreeGrafter"/>
</dbReference>
<dbReference type="FunFam" id="3.40.30.10:FF:000001">
    <property type="entry name" value="Thioredoxin"/>
    <property type="match status" value="1"/>
</dbReference>
<organism evidence="7">
    <name type="scientific">Ruditapes philippinarum</name>
    <name type="common">Japanese carpet shell</name>
    <name type="synonym">Venerupis philippinarum</name>
    <dbReference type="NCBI Taxonomy" id="129788"/>
    <lineage>
        <taxon>Eukaryota</taxon>
        <taxon>Metazoa</taxon>
        <taxon>Spiralia</taxon>
        <taxon>Lophotrochozoa</taxon>
        <taxon>Mollusca</taxon>
        <taxon>Bivalvia</taxon>
        <taxon>Autobranchia</taxon>
        <taxon>Heteroconchia</taxon>
        <taxon>Euheterodonta</taxon>
        <taxon>Imparidentia</taxon>
        <taxon>Neoheterodontei</taxon>
        <taxon>Venerida</taxon>
        <taxon>Veneroidea</taxon>
        <taxon>Veneridae</taxon>
        <taxon>Ruditapes</taxon>
    </lineage>
</organism>
<evidence type="ECO:0000256" key="5">
    <source>
        <dbReference type="ARBA" id="ARBA00023284"/>
    </source>
</evidence>
<evidence type="ECO:0000256" key="2">
    <source>
        <dbReference type="ARBA" id="ARBA00022448"/>
    </source>
</evidence>
<evidence type="ECO:0000256" key="4">
    <source>
        <dbReference type="ARBA" id="ARBA00023157"/>
    </source>
</evidence>
<dbReference type="PROSITE" id="PS00194">
    <property type="entry name" value="THIOREDOXIN_1"/>
    <property type="match status" value="1"/>
</dbReference>
<evidence type="ECO:0000259" key="6">
    <source>
        <dbReference type="PROSITE" id="PS51352"/>
    </source>
</evidence>
<keyword evidence="4" id="KW-1015">Disulfide bond</keyword>
<keyword evidence="2" id="KW-0813">Transport</keyword>
<dbReference type="PROSITE" id="PS51352">
    <property type="entry name" value="THIOREDOXIN_2"/>
    <property type="match status" value="1"/>
</dbReference>
<name>G8E098_RUDPH</name>
<keyword evidence="5" id="KW-0676">Redox-active center</keyword>
<proteinExistence type="evidence at transcript level"/>